<evidence type="ECO:0000256" key="8">
    <source>
        <dbReference type="ARBA" id="ARBA00023170"/>
    </source>
</evidence>
<dbReference type="PANTHER" id="PTHR24061:SF441">
    <property type="entry name" value="TASTE RECEPTOR TYPE 1 MEMBER 2B-RELATED"/>
    <property type="match status" value="1"/>
</dbReference>
<feature type="transmembrane region" description="Helical" evidence="12">
    <location>
        <begin position="714"/>
        <end position="734"/>
    </location>
</feature>
<dbReference type="Gene3D" id="3.40.50.2300">
    <property type="match status" value="2"/>
</dbReference>
<keyword evidence="3 12" id="KW-0812">Transmembrane</keyword>
<proteinExistence type="inferred from homology"/>
<dbReference type="STRING" id="69293.ENSGACP00000008601"/>
<evidence type="ECO:0000256" key="11">
    <source>
        <dbReference type="ARBA" id="ARBA00038492"/>
    </source>
</evidence>
<keyword evidence="5 12" id="KW-1133">Transmembrane helix</keyword>
<evidence type="ECO:0000256" key="12">
    <source>
        <dbReference type="SAM" id="Phobius"/>
    </source>
</evidence>
<keyword evidence="10" id="KW-0807">Transducer</keyword>
<dbReference type="PRINTS" id="PR00592">
    <property type="entry name" value="CASENSINGR"/>
</dbReference>
<dbReference type="InterPro" id="IPR038550">
    <property type="entry name" value="GPCR_3_9-Cys_sf"/>
</dbReference>
<dbReference type="GO" id="GO:0004930">
    <property type="term" value="F:G protein-coupled receptor activity"/>
    <property type="evidence" value="ECO:0007669"/>
    <property type="project" value="UniProtKB-KW"/>
</dbReference>
<evidence type="ECO:0000256" key="6">
    <source>
        <dbReference type="ARBA" id="ARBA00023040"/>
    </source>
</evidence>
<feature type="transmembrane region" description="Helical" evidence="12">
    <location>
        <begin position="551"/>
        <end position="578"/>
    </location>
</feature>
<feature type="transmembrane region" description="Helical" evidence="12">
    <location>
        <begin position="621"/>
        <end position="646"/>
    </location>
</feature>
<keyword evidence="8" id="KW-0675">Receptor</keyword>
<keyword evidence="4 13" id="KW-0732">Signal</keyword>
<dbReference type="InterPro" id="IPR000337">
    <property type="entry name" value="GPCR_3"/>
</dbReference>
<keyword evidence="7 12" id="KW-0472">Membrane</keyword>
<evidence type="ECO:0000256" key="10">
    <source>
        <dbReference type="ARBA" id="ARBA00023224"/>
    </source>
</evidence>
<dbReference type="InterPro" id="IPR017978">
    <property type="entry name" value="GPCR_3_C"/>
</dbReference>
<evidence type="ECO:0000313" key="16">
    <source>
        <dbReference type="Proteomes" id="UP000007635"/>
    </source>
</evidence>
<dbReference type="InParanoid" id="G3NTD3"/>
<evidence type="ECO:0000256" key="9">
    <source>
        <dbReference type="ARBA" id="ARBA00023180"/>
    </source>
</evidence>
<dbReference type="FunFam" id="2.10.50.30:FF:000004">
    <property type="entry name" value="Taste receptor type 1 member 3-like protein"/>
    <property type="match status" value="1"/>
</dbReference>
<evidence type="ECO:0000256" key="13">
    <source>
        <dbReference type="SAM" id="SignalP"/>
    </source>
</evidence>
<feature type="transmembrane region" description="Helical" evidence="12">
    <location>
        <begin position="666"/>
        <end position="687"/>
    </location>
</feature>
<evidence type="ECO:0000256" key="7">
    <source>
        <dbReference type="ARBA" id="ARBA00023136"/>
    </source>
</evidence>
<dbReference type="AlphaFoldDB" id="G3NTD3"/>
<dbReference type="InterPro" id="IPR028082">
    <property type="entry name" value="Peripla_BP_I"/>
</dbReference>
<keyword evidence="6" id="KW-0297">G-protein coupled receptor</keyword>
<keyword evidence="9" id="KW-0325">Glycoprotein</keyword>
<evidence type="ECO:0000256" key="2">
    <source>
        <dbReference type="ARBA" id="ARBA00022475"/>
    </source>
</evidence>
<dbReference type="eggNOG" id="KOG1056">
    <property type="taxonomic scope" value="Eukaryota"/>
</dbReference>
<dbReference type="Pfam" id="PF01094">
    <property type="entry name" value="ANF_receptor"/>
    <property type="match status" value="1"/>
</dbReference>
<dbReference type="OMA" id="STCLCRQ"/>
<name>G3NTD3_GASAC</name>
<dbReference type="FunFam" id="3.40.50.2300:FF:000016">
    <property type="entry name" value="Taste 1 receptor member 2"/>
    <property type="match status" value="1"/>
</dbReference>
<keyword evidence="16" id="KW-1185">Reference proteome</keyword>
<dbReference type="SUPFAM" id="SSF53822">
    <property type="entry name" value="Periplasmic binding protein-like I"/>
    <property type="match status" value="1"/>
</dbReference>
<dbReference type="PROSITE" id="PS50259">
    <property type="entry name" value="G_PROTEIN_RECEP_F3_4"/>
    <property type="match status" value="1"/>
</dbReference>
<feature type="chain" id="PRO_5003448787" description="G-protein coupled receptors family 3 profile domain-containing protein" evidence="13">
    <location>
        <begin position="22"/>
        <end position="825"/>
    </location>
</feature>
<evidence type="ECO:0000256" key="5">
    <source>
        <dbReference type="ARBA" id="ARBA00022989"/>
    </source>
</evidence>
<organism evidence="15 16">
    <name type="scientific">Gasterosteus aculeatus aculeatus</name>
    <name type="common">three-spined stickleback</name>
    <dbReference type="NCBI Taxonomy" id="481459"/>
    <lineage>
        <taxon>Eukaryota</taxon>
        <taxon>Metazoa</taxon>
        <taxon>Chordata</taxon>
        <taxon>Craniata</taxon>
        <taxon>Vertebrata</taxon>
        <taxon>Euteleostomi</taxon>
        <taxon>Actinopterygii</taxon>
        <taxon>Neopterygii</taxon>
        <taxon>Teleostei</taxon>
        <taxon>Neoteleostei</taxon>
        <taxon>Acanthomorphata</taxon>
        <taxon>Eupercaria</taxon>
        <taxon>Perciformes</taxon>
        <taxon>Cottioidei</taxon>
        <taxon>Gasterosteales</taxon>
        <taxon>Gasterosteidae</taxon>
        <taxon>Gasterosteus</taxon>
    </lineage>
</organism>
<sequence>MEHFLALLSLLGAFLHDSIQCTAPASEFQLEGEYLIGGLFDIHQSVPVYHDRPEAIDCSSQPFLLPNYRMFQLMRFAVQEINNSTSLLPNVSLGYEIFDHCSSTQNFPDIFKLISINGLIQPWVEPHWQQAHKINVSKVIAVVGPFTSTQVLTVAPLLMVDLIPVVSYGSSSSVLSKKTLFPSLLRTVHPNNAVINAIVAIIQHFNWRWVAFLNSDNEYGIDGVELFIKKIKDTEICLAYTKSLNDNTNYALMFKQIESQKIGIIVVFAPKMTVEDLIESAIKLNVTSKVWIADEGWSLNKKLPKKKGIENIGTVLGVSQPVMTIPGFSDFIYSSKSQTHCENAEEDILCNQVCNCSSVSAEDVITADPSFSFSVYAAVYATAHALHNTLQCATGRCDDNTTVFPHMVLAALKESNFTLLNQRIRFDENGDPTFGFYSIVFWNQSGDAEEIGFYIFHPSDQLFINNTKILWNPNGEEPTSLCSQECAVGFAKKTNGMHECCFNCNICPDGTYINITEDPYECINCKETEWSAAGSTSCNLRELEFVPFTDIGAILIMVGAWALVVLTVAMSVLFAINYNTPVVRSAGGPMCFLIFGCLCLSNVSVFFYFGKPTGSSCVMRLLPFLLFYTVCLSCFVVRSFQIVSIFKMAAKFPKLHSVWIKYHGQWLFITLAFVTQALLLLFGNMFAPCKPHNETSWYPDKTVLVCEMNIKASIGPVVLLVSLCFLCFVFSYMGKDLPKNYNEAKAITFCLLLLILTWIIFATGFLLYKSKDIQTLNALAILSSLYSFLLWYFMPKCYIIIFQSHINTQEYFQGLIQNYTKTISK</sequence>
<dbReference type="Ensembl" id="ENSGACT00000008620.2">
    <property type="protein sequence ID" value="ENSGACP00000008601.1"/>
    <property type="gene ID" value="ENSGACG00000026895.1"/>
</dbReference>
<dbReference type="Proteomes" id="UP000007635">
    <property type="component" value="Chromosome XII"/>
</dbReference>
<feature type="transmembrane region" description="Helical" evidence="12">
    <location>
        <begin position="590"/>
        <end position="609"/>
    </location>
</feature>
<reference evidence="15" key="3">
    <citation type="submission" date="2025-09" db="UniProtKB">
        <authorList>
            <consortium name="Ensembl"/>
        </authorList>
    </citation>
    <scope>IDENTIFICATION</scope>
</reference>
<dbReference type="PRINTS" id="PR00248">
    <property type="entry name" value="GPCRMGR"/>
</dbReference>
<dbReference type="InterPro" id="IPR001828">
    <property type="entry name" value="ANF_lig-bd_rcpt"/>
</dbReference>
<dbReference type="Pfam" id="PF00003">
    <property type="entry name" value="7tm_3"/>
    <property type="match status" value="1"/>
</dbReference>
<protein>
    <recommendedName>
        <fullName evidence="14">G-protein coupled receptors family 3 profile domain-containing protein</fullName>
    </recommendedName>
</protein>
<comment type="similarity">
    <text evidence="11">Belongs to the G-protein coupled receptor 3 family. TAS1R subfamily.</text>
</comment>
<accession>G3NTD3</accession>
<dbReference type="GeneTree" id="ENSGT00940000156136"/>
<evidence type="ECO:0000256" key="1">
    <source>
        <dbReference type="ARBA" id="ARBA00004651"/>
    </source>
</evidence>
<dbReference type="Gene3D" id="2.10.50.30">
    <property type="entry name" value="GPCR, family 3, nine cysteines domain"/>
    <property type="match status" value="1"/>
</dbReference>
<dbReference type="GO" id="GO:0050909">
    <property type="term" value="P:sensory perception of taste"/>
    <property type="evidence" value="ECO:0007669"/>
    <property type="project" value="UniProtKB-ARBA"/>
</dbReference>
<dbReference type="GO" id="GO:0005886">
    <property type="term" value="C:plasma membrane"/>
    <property type="evidence" value="ECO:0007669"/>
    <property type="project" value="UniProtKB-SubCell"/>
</dbReference>
<keyword evidence="2" id="KW-1003">Cell membrane</keyword>
<evidence type="ECO:0000256" key="3">
    <source>
        <dbReference type="ARBA" id="ARBA00022692"/>
    </source>
</evidence>
<comment type="subcellular location">
    <subcellularLocation>
        <location evidence="1">Cell membrane</location>
        <topology evidence="1">Multi-pass membrane protein</topology>
    </subcellularLocation>
</comment>
<dbReference type="PROSITE" id="PS00980">
    <property type="entry name" value="G_PROTEIN_RECEP_F3_2"/>
    <property type="match status" value="1"/>
</dbReference>
<dbReference type="Pfam" id="PF07562">
    <property type="entry name" value="NCD3G"/>
    <property type="match status" value="1"/>
</dbReference>
<evidence type="ECO:0000259" key="14">
    <source>
        <dbReference type="PROSITE" id="PS50259"/>
    </source>
</evidence>
<reference evidence="15 16" key="1">
    <citation type="journal article" date="2021" name="G3 (Bethesda)">
        <title>Improved contiguity of the threespine stickleback genome using long-read sequencing.</title>
        <authorList>
            <person name="Nath S."/>
            <person name="Shaw D.E."/>
            <person name="White M.A."/>
        </authorList>
    </citation>
    <scope>NUCLEOTIDE SEQUENCE [LARGE SCALE GENOMIC DNA]</scope>
    <source>
        <strain evidence="15 16">Lake Benthic</strain>
    </source>
</reference>
<dbReference type="InterPro" id="IPR017979">
    <property type="entry name" value="GPCR_3_CS"/>
</dbReference>
<dbReference type="PANTHER" id="PTHR24061">
    <property type="entry name" value="CALCIUM-SENSING RECEPTOR-RELATED"/>
    <property type="match status" value="1"/>
</dbReference>
<feature type="transmembrane region" description="Helical" evidence="12">
    <location>
        <begin position="746"/>
        <end position="768"/>
    </location>
</feature>
<feature type="signal peptide" evidence="13">
    <location>
        <begin position="1"/>
        <end position="21"/>
    </location>
</feature>
<feature type="transmembrane region" description="Helical" evidence="12">
    <location>
        <begin position="774"/>
        <end position="794"/>
    </location>
</feature>
<dbReference type="CDD" id="cd15287">
    <property type="entry name" value="7tmC_TAS1R2a-like"/>
    <property type="match status" value="1"/>
</dbReference>
<reference evidence="15" key="2">
    <citation type="submission" date="2025-08" db="UniProtKB">
        <authorList>
            <consortium name="Ensembl"/>
        </authorList>
    </citation>
    <scope>IDENTIFICATION</scope>
</reference>
<dbReference type="InterPro" id="IPR000068">
    <property type="entry name" value="GPCR_3_Ca_sens_rcpt-rel"/>
</dbReference>
<evidence type="ECO:0000313" key="15">
    <source>
        <dbReference type="Ensembl" id="ENSGACP00000008601.1"/>
    </source>
</evidence>
<feature type="domain" description="G-protein coupled receptors family 3 profile" evidence="14">
    <location>
        <begin position="552"/>
        <end position="810"/>
    </location>
</feature>
<evidence type="ECO:0000256" key="4">
    <source>
        <dbReference type="ARBA" id="ARBA00022729"/>
    </source>
</evidence>
<dbReference type="InterPro" id="IPR011500">
    <property type="entry name" value="GPCR_3_9-Cys_dom"/>
</dbReference>